<protein>
    <submittedName>
        <fullName evidence="3">Uncharacterized protein</fullName>
    </submittedName>
</protein>
<gene>
    <name evidence="3" type="ORF">HU200_055791</name>
</gene>
<dbReference type="Gramene" id="Dexi5B01G0003980.1">
    <property type="protein sequence ID" value="Dexi5B01G0003980.1:cds"/>
    <property type="gene ID" value="Dexi5B01G0003980"/>
</dbReference>
<keyword evidence="2" id="KW-0812">Transmembrane</keyword>
<evidence type="ECO:0000256" key="2">
    <source>
        <dbReference type="SAM" id="Phobius"/>
    </source>
</evidence>
<name>A0A835AMV3_9POAL</name>
<keyword evidence="2" id="KW-0472">Membrane</keyword>
<dbReference type="Proteomes" id="UP000636709">
    <property type="component" value="Unassembled WGS sequence"/>
</dbReference>
<dbReference type="EMBL" id="JACEFO010002379">
    <property type="protein sequence ID" value="KAF8663189.1"/>
    <property type="molecule type" value="Genomic_DNA"/>
</dbReference>
<evidence type="ECO:0000313" key="3">
    <source>
        <dbReference type="EMBL" id="KAF8663189.1"/>
    </source>
</evidence>
<dbReference type="InterPro" id="IPR045501">
    <property type="entry name" value="DUF6490"/>
</dbReference>
<feature type="transmembrane region" description="Helical" evidence="2">
    <location>
        <begin position="78"/>
        <end position="97"/>
    </location>
</feature>
<evidence type="ECO:0000256" key="1">
    <source>
        <dbReference type="SAM" id="MobiDB-lite"/>
    </source>
</evidence>
<proteinExistence type="predicted"/>
<feature type="compositionally biased region" description="Basic and acidic residues" evidence="1">
    <location>
        <begin position="174"/>
        <end position="185"/>
    </location>
</feature>
<feature type="transmembrane region" description="Helical" evidence="2">
    <location>
        <begin position="55"/>
        <end position="72"/>
    </location>
</feature>
<dbReference type="PANTHER" id="PTHR46610:SF18">
    <property type="entry name" value="OS01G0183850 PROTEIN"/>
    <property type="match status" value="1"/>
</dbReference>
<organism evidence="3 4">
    <name type="scientific">Digitaria exilis</name>
    <dbReference type="NCBI Taxonomy" id="1010633"/>
    <lineage>
        <taxon>Eukaryota</taxon>
        <taxon>Viridiplantae</taxon>
        <taxon>Streptophyta</taxon>
        <taxon>Embryophyta</taxon>
        <taxon>Tracheophyta</taxon>
        <taxon>Spermatophyta</taxon>
        <taxon>Magnoliopsida</taxon>
        <taxon>Liliopsida</taxon>
        <taxon>Poales</taxon>
        <taxon>Poaceae</taxon>
        <taxon>PACMAD clade</taxon>
        <taxon>Panicoideae</taxon>
        <taxon>Panicodae</taxon>
        <taxon>Paniceae</taxon>
        <taxon>Anthephorinae</taxon>
        <taxon>Digitaria</taxon>
    </lineage>
</organism>
<dbReference type="AlphaFoldDB" id="A0A835AMV3"/>
<comment type="caution">
    <text evidence="3">The sequence shown here is derived from an EMBL/GenBank/DDBJ whole genome shotgun (WGS) entry which is preliminary data.</text>
</comment>
<feature type="transmembrane region" description="Helical" evidence="2">
    <location>
        <begin position="142"/>
        <end position="161"/>
    </location>
</feature>
<dbReference type="PANTHER" id="PTHR46610">
    <property type="entry name" value="OS05G0181300 PROTEIN"/>
    <property type="match status" value="1"/>
</dbReference>
<evidence type="ECO:0000313" key="4">
    <source>
        <dbReference type="Proteomes" id="UP000636709"/>
    </source>
</evidence>
<sequence length="196" mass="21543">MSCRPAPLLRDRGPAVLTLHHCCEIEVIRFQDADARDVHGAIDFRRRAARGRRPLSLLLLVAGASAFTGLAYRARDLAFLLFAYYLLALLVCCVAKLEQLRRRRDDPAAGDELRRVKSAVSFFSVALVNTFTYGVVCKTPAGLAVKLAAVGLALAVFALWLHLMFGSEDTESCDAEHGHGDEKGPYEVSSEPEQRV</sequence>
<feature type="region of interest" description="Disordered" evidence="1">
    <location>
        <begin position="173"/>
        <end position="196"/>
    </location>
</feature>
<feature type="transmembrane region" description="Helical" evidence="2">
    <location>
        <begin position="118"/>
        <end position="136"/>
    </location>
</feature>
<reference evidence="3" key="1">
    <citation type="submission" date="2020-07" db="EMBL/GenBank/DDBJ databases">
        <title>Genome sequence and genetic diversity analysis of an under-domesticated orphan crop, white fonio (Digitaria exilis).</title>
        <authorList>
            <person name="Bennetzen J.L."/>
            <person name="Chen S."/>
            <person name="Ma X."/>
            <person name="Wang X."/>
            <person name="Yssel A.E.J."/>
            <person name="Chaluvadi S.R."/>
            <person name="Johnson M."/>
            <person name="Gangashetty P."/>
            <person name="Hamidou F."/>
            <person name="Sanogo M.D."/>
            <person name="Zwaenepoel A."/>
            <person name="Wallace J."/>
            <person name="Van De Peer Y."/>
            <person name="Van Deynze A."/>
        </authorList>
    </citation>
    <scope>NUCLEOTIDE SEQUENCE</scope>
    <source>
        <tissue evidence="3">Leaves</tissue>
    </source>
</reference>
<keyword evidence="4" id="KW-1185">Reference proteome</keyword>
<accession>A0A835AMV3</accession>
<keyword evidence="2" id="KW-1133">Transmembrane helix</keyword>